<name>A0A399EIP1_9DEIN</name>
<feature type="region of interest" description="Disordered" evidence="1">
    <location>
        <begin position="1"/>
        <end position="27"/>
    </location>
</feature>
<dbReference type="RefSeq" id="WP_245958988.1">
    <property type="nucleotide sequence ID" value="NZ_QWKZ01000126.1"/>
</dbReference>
<protein>
    <submittedName>
        <fullName evidence="2">Uncharacterized protein</fullName>
    </submittedName>
</protein>
<sequence length="106" mass="12060">MPIKYNPFTGRYEYAEEDQDPVQNEYEGGYEMGRQDEASFFPFTLRYSKKGNRLVDKWNPYKGRYEQVPEDWGFAITPTAASTSSVQRNNLLEGPGVCSLGCGRTG</sequence>
<reference evidence="2 3" key="1">
    <citation type="submission" date="2018-08" db="EMBL/GenBank/DDBJ databases">
        <title>Meiothermus luteus KCTC 52599 genome sequencing project.</title>
        <authorList>
            <person name="Da Costa M.S."/>
            <person name="Albuquerque L."/>
            <person name="Raposo P."/>
            <person name="Froufe H.J.C."/>
            <person name="Barroso C.S."/>
            <person name="Egas C."/>
        </authorList>
    </citation>
    <scope>NUCLEOTIDE SEQUENCE [LARGE SCALE GENOMIC DNA]</scope>
    <source>
        <strain evidence="2 3">KCTC 52599</strain>
    </source>
</reference>
<keyword evidence="3" id="KW-1185">Reference proteome</keyword>
<organism evidence="2 3">
    <name type="scientific">Meiothermus luteus</name>
    <dbReference type="NCBI Taxonomy" id="2026184"/>
    <lineage>
        <taxon>Bacteria</taxon>
        <taxon>Thermotogati</taxon>
        <taxon>Deinococcota</taxon>
        <taxon>Deinococci</taxon>
        <taxon>Thermales</taxon>
        <taxon>Thermaceae</taxon>
        <taxon>Meiothermus</taxon>
    </lineage>
</organism>
<evidence type="ECO:0000313" key="3">
    <source>
        <dbReference type="Proteomes" id="UP000265800"/>
    </source>
</evidence>
<accession>A0A399EIP1</accession>
<dbReference type="Proteomes" id="UP000265800">
    <property type="component" value="Unassembled WGS sequence"/>
</dbReference>
<dbReference type="EMBL" id="QWKZ01000126">
    <property type="protein sequence ID" value="RIH82021.1"/>
    <property type="molecule type" value="Genomic_DNA"/>
</dbReference>
<dbReference type="AlphaFoldDB" id="A0A399EIP1"/>
<comment type="caution">
    <text evidence="2">The sequence shown here is derived from an EMBL/GenBank/DDBJ whole genome shotgun (WGS) entry which is preliminary data.</text>
</comment>
<evidence type="ECO:0000313" key="2">
    <source>
        <dbReference type="EMBL" id="RIH82021.1"/>
    </source>
</evidence>
<proteinExistence type="predicted"/>
<gene>
    <name evidence="2" type="ORF">Mlute_02630</name>
</gene>
<evidence type="ECO:0000256" key="1">
    <source>
        <dbReference type="SAM" id="MobiDB-lite"/>
    </source>
</evidence>